<dbReference type="EMBL" id="JBHSPC010000057">
    <property type="protein sequence ID" value="MFC5672369.1"/>
    <property type="molecule type" value="Genomic_DNA"/>
</dbReference>
<dbReference type="RefSeq" id="WP_381214118.1">
    <property type="nucleotide sequence ID" value="NZ_JBHSPC010000057.1"/>
</dbReference>
<gene>
    <name evidence="1" type="ORF">ACFP2V_20270</name>
</gene>
<evidence type="ECO:0008006" key="3">
    <source>
        <dbReference type="Google" id="ProtNLM"/>
    </source>
</evidence>
<dbReference type="Proteomes" id="UP001596183">
    <property type="component" value="Unassembled WGS sequence"/>
</dbReference>
<name>A0ABW0XRS9_9ACTN</name>
<protein>
    <recommendedName>
        <fullName evidence="3">Transglycosylase SLT domain-containing protein</fullName>
    </recommendedName>
</protein>
<keyword evidence="2" id="KW-1185">Reference proteome</keyword>
<dbReference type="SUPFAM" id="SSF52949">
    <property type="entry name" value="Macro domain-like"/>
    <property type="match status" value="1"/>
</dbReference>
<evidence type="ECO:0000313" key="2">
    <source>
        <dbReference type="Proteomes" id="UP001596183"/>
    </source>
</evidence>
<reference evidence="2" key="1">
    <citation type="journal article" date="2019" name="Int. J. Syst. Evol. Microbiol.">
        <title>The Global Catalogue of Microorganisms (GCM) 10K type strain sequencing project: providing services to taxonomists for standard genome sequencing and annotation.</title>
        <authorList>
            <consortium name="The Broad Institute Genomics Platform"/>
            <consortium name="The Broad Institute Genome Sequencing Center for Infectious Disease"/>
            <person name="Wu L."/>
            <person name="Ma J."/>
        </authorList>
    </citation>
    <scope>NUCLEOTIDE SEQUENCE [LARGE SCALE GENOMIC DNA]</scope>
    <source>
        <strain evidence="2">JCM 13852</strain>
    </source>
</reference>
<accession>A0ABW0XRS9</accession>
<dbReference type="Gene3D" id="3.40.220.10">
    <property type="entry name" value="Leucine Aminopeptidase, subunit E, domain 1"/>
    <property type="match status" value="1"/>
</dbReference>
<evidence type="ECO:0000313" key="1">
    <source>
        <dbReference type="EMBL" id="MFC5672369.1"/>
    </source>
</evidence>
<sequence>MRHLIRPDAPAPTHPPRLVSAGTCGGITSEITGITYVRGAAAEPSVKGVKIIAHVRNDIGGWERGFVLALSRRWSEPEAAYRAWHRDRASNDFALGAVQMIPVSRCSLWSGTSGWPA</sequence>
<proteinExistence type="predicted"/>
<dbReference type="InterPro" id="IPR043472">
    <property type="entry name" value="Macro_dom-like"/>
</dbReference>
<organism evidence="1 2">
    <name type="scientific">Streptomyces incanus</name>
    <dbReference type="NCBI Taxonomy" id="887453"/>
    <lineage>
        <taxon>Bacteria</taxon>
        <taxon>Bacillati</taxon>
        <taxon>Actinomycetota</taxon>
        <taxon>Actinomycetes</taxon>
        <taxon>Kitasatosporales</taxon>
        <taxon>Streptomycetaceae</taxon>
        <taxon>Streptomyces</taxon>
    </lineage>
</organism>
<comment type="caution">
    <text evidence="1">The sequence shown here is derived from an EMBL/GenBank/DDBJ whole genome shotgun (WGS) entry which is preliminary data.</text>
</comment>